<keyword evidence="3" id="KW-0808">Transferase</keyword>
<dbReference type="Pfam" id="PF20466">
    <property type="entry name" value="MmeI_TRD"/>
    <property type="match status" value="1"/>
</dbReference>
<reference evidence="8 9" key="1">
    <citation type="submission" date="2019-01" db="EMBL/GenBank/DDBJ databases">
        <title>Draft genome sequence of Dictyobacter sp. Uno17.</title>
        <authorList>
            <person name="Wang C.M."/>
            <person name="Zheng Y."/>
            <person name="Sakai Y."/>
            <person name="Abe K."/>
            <person name="Yokota A."/>
            <person name="Yabe S."/>
        </authorList>
    </citation>
    <scope>NUCLEOTIDE SEQUENCE [LARGE SCALE GENOMIC DNA]</scope>
    <source>
        <strain evidence="8 9">Uno17</strain>
    </source>
</reference>
<dbReference type="Pfam" id="PF07669">
    <property type="entry name" value="Eco57I"/>
    <property type="match status" value="1"/>
</dbReference>
<dbReference type="GO" id="GO:0032259">
    <property type="term" value="P:methylation"/>
    <property type="evidence" value="ECO:0007669"/>
    <property type="project" value="UniProtKB-KW"/>
</dbReference>
<dbReference type="GO" id="GO:0003676">
    <property type="term" value="F:nucleic acid binding"/>
    <property type="evidence" value="ECO:0007669"/>
    <property type="project" value="InterPro"/>
</dbReference>
<keyword evidence="4" id="KW-0949">S-adenosyl-L-methionine</keyword>
<dbReference type="Proteomes" id="UP000322530">
    <property type="component" value="Unassembled WGS sequence"/>
</dbReference>
<dbReference type="RefSeq" id="WP_149403925.1">
    <property type="nucleotide sequence ID" value="NZ_BIXY01000093.1"/>
</dbReference>
<dbReference type="GO" id="GO:0009007">
    <property type="term" value="F:site-specific DNA-methyltransferase (adenine-specific) activity"/>
    <property type="evidence" value="ECO:0007669"/>
    <property type="project" value="UniProtKB-EC"/>
</dbReference>
<dbReference type="InterPro" id="IPR050953">
    <property type="entry name" value="N4_N6_ade-DNA_methylase"/>
</dbReference>
<comment type="catalytic activity">
    <reaction evidence="5">
        <text>a 2'-deoxyadenosine in DNA + S-adenosyl-L-methionine = an N(6)-methyl-2'-deoxyadenosine in DNA + S-adenosyl-L-homocysteine + H(+)</text>
        <dbReference type="Rhea" id="RHEA:15197"/>
        <dbReference type="Rhea" id="RHEA-COMP:12418"/>
        <dbReference type="Rhea" id="RHEA-COMP:12419"/>
        <dbReference type="ChEBI" id="CHEBI:15378"/>
        <dbReference type="ChEBI" id="CHEBI:57856"/>
        <dbReference type="ChEBI" id="CHEBI:59789"/>
        <dbReference type="ChEBI" id="CHEBI:90615"/>
        <dbReference type="ChEBI" id="CHEBI:90616"/>
        <dbReference type="EC" id="2.1.1.72"/>
    </reaction>
</comment>
<feature type="domain" description="Type II methyltransferase M.TaqI-like" evidence="6">
    <location>
        <begin position="559"/>
        <end position="851"/>
    </location>
</feature>
<dbReference type="PROSITE" id="PS00092">
    <property type="entry name" value="N6_MTASE"/>
    <property type="match status" value="1"/>
</dbReference>
<dbReference type="GO" id="GO:0006304">
    <property type="term" value="P:DNA modification"/>
    <property type="evidence" value="ECO:0007669"/>
    <property type="project" value="InterPro"/>
</dbReference>
<organism evidence="8 9">
    <name type="scientific">Dictyobacter arantiisoli</name>
    <dbReference type="NCBI Taxonomy" id="2014874"/>
    <lineage>
        <taxon>Bacteria</taxon>
        <taxon>Bacillati</taxon>
        <taxon>Chloroflexota</taxon>
        <taxon>Ktedonobacteria</taxon>
        <taxon>Ktedonobacterales</taxon>
        <taxon>Dictyobacteraceae</taxon>
        <taxon>Dictyobacter</taxon>
    </lineage>
</organism>
<dbReference type="EC" id="2.1.1.72" evidence="1"/>
<dbReference type="PRINTS" id="PR00507">
    <property type="entry name" value="N12N6MTFRASE"/>
</dbReference>
<proteinExistence type="predicted"/>
<dbReference type="InterPro" id="IPR011639">
    <property type="entry name" value="MethylTrfase_TaqI-like_dom"/>
</dbReference>
<gene>
    <name evidence="8" type="ORF">KDI_46440</name>
</gene>
<evidence type="ECO:0000313" key="8">
    <source>
        <dbReference type="EMBL" id="GCF11080.1"/>
    </source>
</evidence>
<evidence type="ECO:0000259" key="7">
    <source>
        <dbReference type="Pfam" id="PF20466"/>
    </source>
</evidence>
<evidence type="ECO:0000259" key="6">
    <source>
        <dbReference type="Pfam" id="PF07669"/>
    </source>
</evidence>
<accession>A0A5A5THM4</accession>
<evidence type="ECO:0000256" key="1">
    <source>
        <dbReference type="ARBA" id="ARBA00011900"/>
    </source>
</evidence>
<dbReference type="Gene3D" id="3.40.50.150">
    <property type="entry name" value="Vaccinia Virus protein VP39"/>
    <property type="match status" value="2"/>
</dbReference>
<dbReference type="PANTHER" id="PTHR33841:SF1">
    <property type="entry name" value="DNA METHYLTRANSFERASE A"/>
    <property type="match status" value="1"/>
</dbReference>
<dbReference type="InterPro" id="IPR002052">
    <property type="entry name" value="DNA_methylase_N6_adenine_CS"/>
</dbReference>
<name>A0A5A5THM4_9CHLR</name>
<evidence type="ECO:0000313" key="9">
    <source>
        <dbReference type="Proteomes" id="UP000322530"/>
    </source>
</evidence>
<protein>
    <recommendedName>
        <fullName evidence="1">site-specific DNA-methyltransferase (adenine-specific)</fullName>
        <ecNumber evidence="1">2.1.1.72</ecNumber>
    </recommendedName>
</protein>
<feature type="domain" description="MmeI-like target recognition" evidence="7">
    <location>
        <begin position="937"/>
        <end position="1118"/>
    </location>
</feature>
<keyword evidence="9" id="KW-1185">Reference proteome</keyword>
<keyword evidence="2" id="KW-0489">Methyltransferase</keyword>
<evidence type="ECO:0000256" key="5">
    <source>
        <dbReference type="ARBA" id="ARBA00047942"/>
    </source>
</evidence>
<dbReference type="EMBL" id="BIXY01000093">
    <property type="protein sequence ID" value="GCF11080.1"/>
    <property type="molecule type" value="Genomic_DNA"/>
</dbReference>
<sequence>MATAALRKQQRALFSSIISEGTLLPIDILQRIEQFDPNLVGLTPTTYHREGSRLNEEINAAWLQLLPLWNNFQNEVHKSHVDGKVRELTLNRWLLRIFEIFGYGRLSPTREPIYLEGKEKSYPISYGWENIPIHLVGYEQDLDTVLHTPGTKFRNSAYSLVQELLNNSNQHLWGIVSNGKKLRLLRRNVSLTRQAYVEFDLEKMMQGEAYADFALFWLLCHQSRFEGERPADCWLEQWTKIAQENGVRALDQLRDGVEQAINALGKGFLTCTSPANFQLRTKLREGTLSSQDYYRQVLRLVYRLIILFVAEDREVLFHPHASTEAKQRYLSYYSTRHLRQLAEQRIGTRHTDLYRSLWIIMEKLAASEGYEDLGLPALNGFLFATDSVKDLAGCGLTNYALLDAIRSLSTINDKSIRRTVDYKNLGSEELGSVYESLLELHPALTIGESGVADFKLKQVSGNERKTSGSYYTPTNLIDCLLDSALDPVLQAADSQDKNEDEAEQAILNLKICDPACGSGHFLIAAAHRIAKKLAAIRTGDEEPAPDERRKALRMVVGSCIYGVDINPMAVELCKVNLWMETIDPGKPLSFLDSHILCGNSLLGTTPMLLKNGIPDSAFEPIEGDDKKVSSALKKQNKIEHTGQRGLWTNVEYNPLGYHAKLAADTRRLEAMPDDHVTNIHQKQEVYDKIKKSAEYQIGKLQADAWCAAFVWKKLQDHPAITYDVFRNIQENKVSDNINKEIQRLTKQYKFFHWHLEFPEVFDIPANIQAPENEQTGWSGGFDVVLGNPPFLGGLKISSTFGDRYRHLLTATYEHFVNRADLCAAFLCKSFMSIKPGARLGLVTTNTIGQGDTREAGLETIIQDNGTITFANRFIKWPHDANVEVNLIGVYKGIGNEECILDGEKVAFISSRLDSEPEIKALKIMKNNKKSFQGDILRGSGFILEPEEAQSLIQEDEINLECIYPYLDGDDLNNYPDQHPSRYVICFSDKSLDEAKKYPSLLSIIEQRVKPGRNKVKQERDRKNWWLFNSYRRELRQAIAPLSRVLARCRVSDLHMLIFIPKGWIYSEQTIIFAFDDNYHFCLLQSSLHDVWIRRNASTMRTDVRYAPTDCFETFPFPENLDVESKAHMANIGAIYHDHRQKLLTDRQIGLTAAYKLFHNPQCCDEEIIQWRQLHTEIDLMTLAGYHWSDIDLKHDFYLNERGHLFFTICDVAKKEIVSRLLEMNKNYSLHQ</sequence>
<dbReference type="SUPFAM" id="SSF53335">
    <property type="entry name" value="S-adenosyl-L-methionine-dependent methyltransferases"/>
    <property type="match status" value="1"/>
</dbReference>
<dbReference type="OrthoDB" id="9815272at2"/>
<evidence type="ECO:0000256" key="4">
    <source>
        <dbReference type="ARBA" id="ARBA00022691"/>
    </source>
</evidence>
<dbReference type="AlphaFoldDB" id="A0A5A5THM4"/>
<dbReference type="PANTHER" id="PTHR33841">
    <property type="entry name" value="DNA METHYLTRANSFERASE YEEA-RELATED"/>
    <property type="match status" value="1"/>
</dbReference>
<comment type="caution">
    <text evidence="8">The sequence shown here is derived from an EMBL/GenBank/DDBJ whole genome shotgun (WGS) entry which is preliminary data.</text>
</comment>
<dbReference type="InterPro" id="IPR029063">
    <property type="entry name" value="SAM-dependent_MTases_sf"/>
</dbReference>
<evidence type="ECO:0000256" key="2">
    <source>
        <dbReference type="ARBA" id="ARBA00022603"/>
    </source>
</evidence>
<dbReference type="InterPro" id="IPR046820">
    <property type="entry name" value="MmeI_TRD"/>
</dbReference>
<evidence type="ECO:0000256" key="3">
    <source>
        <dbReference type="ARBA" id="ARBA00022679"/>
    </source>
</evidence>